<dbReference type="Pfam" id="PF00420">
    <property type="entry name" value="Oxidored_q2"/>
    <property type="match status" value="1"/>
</dbReference>
<dbReference type="EMBL" id="CP036425">
    <property type="protein sequence ID" value="QDU33797.1"/>
    <property type="molecule type" value="Genomic_DNA"/>
</dbReference>
<comment type="subcellular location">
    <subcellularLocation>
        <location evidence="1">Cell membrane</location>
        <topology evidence="1">Multi-pass membrane protein</topology>
    </subcellularLocation>
</comment>
<dbReference type="RefSeq" id="WP_145077128.1">
    <property type="nucleotide sequence ID" value="NZ_CP036425.1"/>
</dbReference>
<evidence type="ECO:0000256" key="2">
    <source>
        <dbReference type="ARBA" id="ARBA00010388"/>
    </source>
</evidence>
<keyword evidence="9" id="KW-1185">Reference proteome</keyword>
<evidence type="ECO:0000256" key="5">
    <source>
        <dbReference type="ARBA" id="ARBA00022989"/>
    </source>
</evidence>
<dbReference type="AlphaFoldDB" id="A0A517YUC3"/>
<evidence type="ECO:0000313" key="8">
    <source>
        <dbReference type="EMBL" id="QDU33797.1"/>
    </source>
</evidence>
<dbReference type="Proteomes" id="UP000317369">
    <property type="component" value="Chromosome"/>
</dbReference>
<accession>A0A517YUC3</accession>
<evidence type="ECO:0000256" key="4">
    <source>
        <dbReference type="ARBA" id="ARBA00022692"/>
    </source>
</evidence>
<dbReference type="GO" id="GO:0005886">
    <property type="term" value="C:plasma membrane"/>
    <property type="evidence" value="ECO:0007669"/>
    <property type="project" value="UniProtKB-SubCell"/>
</dbReference>
<evidence type="ECO:0000313" key="9">
    <source>
        <dbReference type="Proteomes" id="UP000317369"/>
    </source>
</evidence>
<dbReference type="KEGG" id="pcor:KS4_18550"/>
<dbReference type="PANTHER" id="PTHR34583">
    <property type="entry name" value="ANTIPORTER SUBUNIT MNHC2-RELATED"/>
    <property type="match status" value="1"/>
</dbReference>
<gene>
    <name evidence="8" type="primary">mrpC</name>
    <name evidence="8" type="ORF">KS4_18550</name>
</gene>
<evidence type="ECO:0000256" key="6">
    <source>
        <dbReference type="ARBA" id="ARBA00023136"/>
    </source>
</evidence>
<evidence type="ECO:0000256" key="7">
    <source>
        <dbReference type="SAM" id="Phobius"/>
    </source>
</evidence>
<dbReference type="OrthoDB" id="9799219at2"/>
<keyword evidence="3" id="KW-1003">Cell membrane</keyword>
<evidence type="ECO:0000256" key="3">
    <source>
        <dbReference type="ARBA" id="ARBA00022475"/>
    </source>
</evidence>
<proteinExistence type="inferred from homology"/>
<organism evidence="8 9">
    <name type="scientific">Poriferisphaera corsica</name>
    <dbReference type="NCBI Taxonomy" id="2528020"/>
    <lineage>
        <taxon>Bacteria</taxon>
        <taxon>Pseudomonadati</taxon>
        <taxon>Planctomycetota</taxon>
        <taxon>Phycisphaerae</taxon>
        <taxon>Phycisphaerales</taxon>
        <taxon>Phycisphaeraceae</taxon>
        <taxon>Poriferisphaera</taxon>
    </lineage>
</organism>
<feature type="transmembrane region" description="Helical" evidence="7">
    <location>
        <begin position="108"/>
        <end position="130"/>
    </location>
</feature>
<keyword evidence="4 7" id="KW-0812">Transmembrane</keyword>
<keyword evidence="5 7" id="KW-1133">Transmembrane helix</keyword>
<name>A0A517YUC3_9BACT</name>
<comment type="similarity">
    <text evidence="2">Belongs to the CPA3 antiporters (TC 2.A.63) subunit C family.</text>
</comment>
<reference evidence="8 9" key="1">
    <citation type="submission" date="2019-02" db="EMBL/GenBank/DDBJ databases">
        <title>Deep-cultivation of Planctomycetes and their phenomic and genomic characterization uncovers novel biology.</title>
        <authorList>
            <person name="Wiegand S."/>
            <person name="Jogler M."/>
            <person name="Boedeker C."/>
            <person name="Pinto D."/>
            <person name="Vollmers J."/>
            <person name="Rivas-Marin E."/>
            <person name="Kohn T."/>
            <person name="Peeters S.H."/>
            <person name="Heuer A."/>
            <person name="Rast P."/>
            <person name="Oberbeckmann S."/>
            <person name="Bunk B."/>
            <person name="Jeske O."/>
            <person name="Meyerdierks A."/>
            <person name="Storesund J.E."/>
            <person name="Kallscheuer N."/>
            <person name="Luecker S."/>
            <person name="Lage O.M."/>
            <person name="Pohl T."/>
            <person name="Merkel B.J."/>
            <person name="Hornburger P."/>
            <person name="Mueller R.-W."/>
            <person name="Bruemmer F."/>
            <person name="Labrenz M."/>
            <person name="Spormann A.M."/>
            <person name="Op den Camp H."/>
            <person name="Overmann J."/>
            <person name="Amann R."/>
            <person name="Jetten M.S.M."/>
            <person name="Mascher T."/>
            <person name="Medema M.H."/>
            <person name="Devos D.P."/>
            <person name="Kaster A.-K."/>
            <person name="Ovreas L."/>
            <person name="Rohde M."/>
            <person name="Galperin M.Y."/>
            <person name="Jogler C."/>
        </authorList>
    </citation>
    <scope>NUCLEOTIDE SEQUENCE [LARGE SCALE GENOMIC DNA]</scope>
    <source>
        <strain evidence="8 9">KS4</strain>
    </source>
</reference>
<sequence length="155" mass="16666">MTAVIAICVAVVFAVSIYMMLGRELMGLAIGVFLIGHAANLSILAMSGSPVLQHTSMSATPEFKAPPILESYEDSKRWAAAQPLTLAESHAMTEEQPLDVMVDPLPQALILTAIVIGFAVMGFLLTLIVLTQRRTKTLHVDDLAKMNLPTPSKAH</sequence>
<protein>
    <submittedName>
        <fullName evidence="8">Na(+)/H(+) antiporter subunit C</fullName>
    </submittedName>
</protein>
<dbReference type="PANTHER" id="PTHR34583:SF2">
    <property type="entry name" value="ANTIPORTER SUBUNIT MNHC2-RELATED"/>
    <property type="match status" value="1"/>
</dbReference>
<dbReference type="InterPro" id="IPR050601">
    <property type="entry name" value="CPA3_antiporter_subunitC"/>
</dbReference>
<dbReference type="Gene3D" id="1.10.287.3510">
    <property type="match status" value="1"/>
</dbReference>
<dbReference type="InterPro" id="IPR039428">
    <property type="entry name" value="NUOK/Mnh_C1-like"/>
</dbReference>
<evidence type="ECO:0000256" key="1">
    <source>
        <dbReference type="ARBA" id="ARBA00004651"/>
    </source>
</evidence>
<keyword evidence="6 7" id="KW-0472">Membrane</keyword>